<dbReference type="AlphaFoldDB" id="A0A9X9IEE7"/>
<evidence type="ECO:0000313" key="1">
    <source>
        <dbReference type="EMBL" id="UVG58979.1"/>
    </source>
</evidence>
<sequence>MHENQPAVLSDTSIEGGRKAWSAPVVSFLSIDETASNATVGDDGNGTFTGS</sequence>
<evidence type="ECO:0000313" key="2">
    <source>
        <dbReference type="Proteomes" id="UP000190508"/>
    </source>
</evidence>
<protein>
    <submittedName>
        <fullName evidence="1">Uncharacterized protein</fullName>
    </submittedName>
</protein>
<gene>
    <name evidence="1" type="ORF">Xdur_000315</name>
</gene>
<dbReference type="EMBL" id="CP066343">
    <property type="protein sequence ID" value="UVG58979.1"/>
    <property type="molecule type" value="Genomic_DNA"/>
</dbReference>
<organism evidence="1 2">
    <name type="scientific">Xanthomonas citri pv. durantae</name>
    <dbReference type="NCBI Taxonomy" id="487862"/>
    <lineage>
        <taxon>Bacteria</taxon>
        <taxon>Pseudomonadati</taxon>
        <taxon>Pseudomonadota</taxon>
        <taxon>Gammaproteobacteria</taxon>
        <taxon>Lysobacterales</taxon>
        <taxon>Lysobacteraceae</taxon>
        <taxon>Xanthomonas</taxon>
    </lineage>
</organism>
<name>A0A9X9IEE7_XANCI</name>
<dbReference type="RefSeq" id="WP_005929016.1">
    <property type="nucleotide sequence ID" value="NZ_CP066343.1"/>
</dbReference>
<reference evidence="1" key="1">
    <citation type="submission" date="2020-12" db="EMBL/GenBank/DDBJ databases">
        <title>Complete genome investigation of Xanthomonas citri pv. durantae LMG696.</title>
        <authorList>
            <person name="Rana R."/>
            <person name="Bansal K."/>
            <person name="Patil P.B."/>
        </authorList>
    </citation>
    <scope>NUCLEOTIDE SEQUENCE</scope>
    <source>
        <strain evidence="1">LMG696</strain>
    </source>
</reference>
<dbReference type="GeneID" id="66913579"/>
<accession>A0A9X9IEE7</accession>
<proteinExistence type="predicted"/>
<dbReference type="Proteomes" id="UP000190508">
    <property type="component" value="Chromosome"/>
</dbReference>